<proteinExistence type="predicted"/>
<organism evidence="2 3">
    <name type="scientific">Lepeophtheirus salmonis</name>
    <name type="common">Salmon louse</name>
    <name type="synonym">Caligus salmonis</name>
    <dbReference type="NCBI Taxonomy" id="72036"/>
    <lineage>
        <taxon>Eukaryota</taxon>
        <taxon>Metazoa</taxon>
        <taxon>Ecdysozoa</taxon>
        <taxon>Arthropoda</taxon>
        <taxon>Crustacea</taxon>
        <taxon>Multicrustacea</taxon>
        <taxon>Hexanauplia</taxon>
        <taxon>Copepoda</taxon>
        <taxon>Siphonostomatoida</taxon>
        <taxon>Caligidae</taxon>
        <taxon>Lepeophtheirus</taxon>
    </lineage>
</organism>
<keyword evidence="3" id="KW-1185">Reference proteome</keyword>
<feature type="region of interest" description="Disordered" evidence="1">
    <location>
        <begin position="52"/>
        <end position="106"/>
    </location>
</feature>
<evidence type="ECO:0000256" key="1">
    <source>
        <dbReference type="SAM" id="MobiDB-lite"/>
    </source>
</evidence>
<dbReference type="EMBL" id="HG994583">
    <property type="protein sequence ID" value="CAF2928841.1"/>
    <property type="molecule type" value="Genomic_DNA"/>
</dbReference>
<dbReference type="AlphaFoldDB" id="A0A7R8CTW8"/>
<accession>A0A7R8CTW8</accession>
<gene>
    <name evidence="2" type="ORF">LSAA_8360</name>
</gene>
<feature type="compositionally biased region" description="Polar residues" evidence="1">
    <location>
        <begin position="55"/>
        <end position="68"/>
    </location>
</feature>
<name>A0A7R8CTW8_LEPSM</name>
<dbReference type="Proteomes" id="UP000675881">
    <property type="component" value="Chromosome 4"/>
</dbReference>
<reference evidence="2" key="1">
    <citation type="submission" date="2021-02" db="EMBL/GenBank/DDBJ databases">
        <authorList>
            <person name="Bekaert M."/>
        </authorList>
    </citation>
    <scope>NUCLEOTIDE SEQUENCE</scope>
    <source>
        <strain evidence="2">IoA-00</strain>
    </source>
</reference>
<feature type="compositionally biased region" description="Polar residues" evidence="1">
    <location>
        <begin position="79"/>
        <end position="106"/>
    </location>
</feature>
<evidence type="ECO:0000313" key="3">
    <source>
        <dbReference type="Proteomes" id="UP000675881"/>
    </source>
</evidence>
<evidence type="ECO:0000313" key="2">
    <source>
        <dbReference type="EMBL" id="CAF2928841.1"/>
    </source>
</evidence>
<protein>
    <submittedName>
        <fullName evidence="2">(salmon louse) hypothetical protein</fullName>
    </submittedName>
</protein>
<sequence>MQNIPTELRDYSCFRDELSILDGLVRIINRCEDTDYQADHKAVSGTTRGIIPSESLLSHTSEAQTSTELPVEGVRDDTQPNQGPTIQERNTSRAGHQVRSNNQTVF</sequence>